<proteinExistence type="predicted"/>
<dbReference type="Proteomes" id="UP000176628">
    <property type="component" value="Unassembled WGS sequence"/>
</dbReference>
<dbReference type="PANTHER" id="PTHR43630:SF2">
    <property type="entry name" value="GLYCOSYLTRANSFERASE"/>
    <property type="match status" value="1"/>
</dbReference>
<dbReference type="PANTHER" id="PTHR43630">
    <property type="entry name" value="POLY-BETA-1,6-N-ACETYL-D-GLUCOSAMINE SYNTHASE"/>
    <property type="match status" value="1"/>
</dbReference>
<dbReference type="SUPFAM" id="SSF53448">
    <property type="entry name" value="Nucleotide-diphospho-sugar transferases"/>
    <property type="match status" value="1"/>
</dbReference>
<sequence>MNLSVIIATKNEGKNIEKLMMSLKKQTYQDFEIIIVDNFSNDNTCNIASRFTKKIFQKGPERSSQRNFGLKKAISKYLLFIDADMELEKGVLKECYKKMQNPQISGVVIDEISVGSEFLSKVKALEKKLYTGSEEVEAARFFRKKDLEKIGGYDENLIAGEDWDLSQRVKRLGRIGRISARILHHEGNSLVSDIKKKYYYAKHLQKYALKNPQDFKKQAGIWRFLMLVKKPKIILNQPVEFLGLLFLKSAHYLAYLVARFKY</sequence>
<dbReference type="InterPro" id="IPR001173">
    <property type="entry name" value="Glyco_trans_2-like"/>
</dbReference>
<organism evidence="2 3">
    <name type="scientific">Candidatus Curtissbacteria bacterium RBG_16_39_7</name>
    <dbReference type="NCBI Taxonomy" id="1797707"/>
    <lineage>
        <taxon>Bacteria</taxon>
        <taxon>Candidatus Curtissiibacteriota</taxon>
    </lineage>
</organism>
<evidence type="ECO:0000313" key="2">
    <source>
        <dbReference type="EMBL" id="OGD86459.1"/>
    </source>
</evidence>
<evidence type="ECO:0000259" key="1">
    <source>
        <dbReference type="Pfam" id="PF00535"/>
    </source>
</evidence>
<dbReference type="InterPro" id="IPR029044">
    <property type="entry name" value="Nucleotide-diphossugar_trans"/>
</dbReference>
<comment type="caution">
    <text evidence="2">The sequence shown here is derived from an EMBL/GenBank/DDBJ whole genome shotgun (WGS) entry which is preliminary data.</text>
</comment>
<accession>A0A1F5G3N3</accession>
<name>A0A1F5G3N3_9BACT</name>
<reference evidence="2 3" key="1">
    <citation type="journal article" date="2016" name="Nat. Commun.">
        <title>Thousands of microbial genomes shed light on interconnected biogeochemical processes in an aquifer system.</title>
        <authorList>
            <person name="Anantharaman K."/>
            <person name="Brown C.T."/>
            <person name="Hug L.A."/>
            <person name="Sharon I."/>
            <person name="Castelle C.J."/>
            <person name="Probst A.J."/>
            <person name="Thomas B.C."/>
            <person name="Singh A."/>
            <person name="Wilkins M.J."/>
            <person name="Karaoz U."/>
            <person name="Brodie E.L."/>
            <person name="Williams K.H."/>
            <person name="Hubbard S.S."/>
            <person name="Banfield J.F."/>
        </authorList>
    </citation>
    <scope>NUCLEOTIDE SEQUENCE [LARGE SCALE GENOMIC DNA]</scope>
</reference>
<gene>
    <name evidence="2" type="ORF">A2Z23_00650</name>
</gene>
<protein>
    <recommendedName>
        <fullName evidence="1">Glycosyltransferase 2-like domain-containing protein</fullName>
    </recommendedName>
</protein>
<dbReference type="EMBL" id="MFAV01000019">
    <property type="protein sequence ID" value="OGD86459.1"/>
    <property type="molecule type" value="Genomic_DNA"/>
</dbReference>
<evidence type="ECO:0000313" key="3">
    <source>
        <dbReference type="Proteomes" id="UP000176628"/>
    </source>
</evidence>
<feature type="domain" description="Glycosyltransferase 2-like" evidence="1">
    <location>
        <begin position="4"/>
        <end position="124"/>
    </location>
</feature>
<dbReference type="Pfam" id="PF00535">
    <property type="entry name" value="Glycos_transf_2"/>
    <property type="match status" value="1"/>
</dbReference>
<dbReference type="AlphaFoldDB" id="A0A1F5G3N3"/>
<dbReference type="Gene3D" id="3.90.550.10">
    <property type="entry name" value="Spore Coat Polysaccharide Biosynthesis Protein SpsA, Chain A"/>
    <property type="match status" value="1"/>
</dbReference>